<name>H2ZSV6_LATCH</name>
<dbReference type="Proteomes" id="UP000008672">
    <property type="component" value="Unassembled WGS sequence"/>
</dbReference>
<dbReference type="Ensembl" id="ENSLACT00000000479.1">
    <property type="protein sequence ID" value="ENSLACP00000000477.1"/>
    <property type="gene ID" value="ENSLACG00000000425.1"/>
</dbReference>
<evidence type="ECO:0000259" key="3">
    <source>
        <dbReference type="Pfam" id="PF02994"/>
    </source>
</evidence>
<dbReference type="GeneTree" id="ENSGT00840000130537"/>
<accession>H2ZSV6</accession>
<dbReference type="FunFam" id="3.30.70.1820:FF:000002">
    <property type="entry name" value="LINE-1 retrotransposable element ORF1 protein"/>
    <property type="match status" value="1"/>
</dbReference>
<protein>
    <recommendedName>
        <fullName evidence="3">L1 transposable element RRM domain-containing protein</fullName>
    </recommendedName>
</protein>
<evidence type="ECO:0000256" key="1">
    <source>
        <dbReference type="ARBA" id="ARBA00061640"/>
    </source>
</evidence>
<dbReference type="InterPro" id="IPR043636">
    <property type="entry name" value="L1_RRM_dom"/>
</dbReference>
<sequence>LRKMRSSLEEKINKVSTDTEKTNNVVMELRTDIREIKDRLEFIEDRVSGAKRKGEVKEKENEKIWDRLLDLEARSQRNNNRIFGVPEGEETNTNNMERFVQELLADLFPSLSREDLDIERAHRTLQFCSREGQRPRAIVVKLLCYNVKEEILKKAREVRFFEWKGEKRIQIYQDLPKEILDKRKKFDGIRKICR</sequence>
<reference evidence="4" key="2">
    <citation type="submission" date="2025-08" db="UniProtKB">
        <authorList>
            <consortium name="Ensembl"/>
        </authorList>
    </citation>
    <scope>IDENTIFICATION</scope>
</reference>
<organism evidence="4 5">
    <name type="scientific">Latimeria chalumnae</name>
    <name type="common">Coelacanth</name>
    <dbReference type="NCBI Taxonomy" id="7897"/>
    <lineage>
        <taxon>Eukaryota</taxon>
        <taxon>Metazoa</taxon>
        <taxon>Chordata</taxon>
        <taxon>Craniata</taxon>
        <taxon>Vertebrata</taxon>
        <taxon>Euteleostomi</taxon>
        <taxon>Coelacanthiformes</taxon>
        <taxon>Coelacanthidae</taxon>
        <taxon>Latimeria</taxon>
    </lineage>
</organism>
<reference evidence="4" key="3">
    <citation type="submission" date="2025-09" db="UniProtKB">
        <authorList>
            <consortium name="Ensembl"/>
        </authorList>
    </citation>
    <scope>IDENTIFICATION</scope>
</reference>
<evidence type="ECO:0000256" key="2">
    <source>
        <dbReference type="SAM" id="Coils"/>
    </source>
</evidence>
<proteinExistence type="inferred from homology"/>
<feature type="coiled-coil region" evidence="2">
    <location>
        <begin position="26"/>
        <end position="53"/>
    </location>
</feature>
<dbReference type="EMBL" id="AFYH01266968">
    <property type="status" value="NOT_ANNOTATED_CDS"/>
    <property type="molecule type" value="Genomic_DNA"/>
</dbReference>
<keyword evidence="5" id="KW-1185">Reference proteome</keyword>
<dbReference type="InParanoid" id="H2ZSV6"/>
<dbReference type="HOGENOM" id="CLU_062834_1_1_1"/>
<dbReference type="Pfam" id="PF02994">
    <property type="entry name" value="Transposase_22"/>
    <property type="match status" value="1"/>
</dbReference>
<dbReference type="STRING" id="7897.ENSLACP00000000477"/>
<comment type="similarity">
    <text evidence="1">Belongs to the transposase 22 family.</text>
</comment>
<dbReference type="AlphaFoldDB" id="H2ZSV6"/>
<evidence type="ECO:0000313" key="5">
    <source>
        <dbReference type="Proteomes" id="UP000008672"/>
    </source>
</evidence>
<evidence type="ECO:0000313" key="4">
    <source>
        <dbReference type="Ensembl" id="ENSLACP00000000477.1"/>
    </source>
</evidence>
<reference evidence="5" key="1">
    <citation type="submission" date="2011-08" db="EMBL/GenBank/DDBJ databases">
        <title>The draft genome of Latimeria chalumnae.</title>
        <authorList>
            <person name="Di Palma F."/>
            <person name="Alfoldi J."/>
            <person name="Johnson J."/>
            <person name="Berlin A."/>
            <person name="Gnerre S."/>
            <person name="Jaffe D."/>
            <person name="MacCallum I."/>
            <person name="Young S."/>
            <person name="Walker B.J."/>
            <person name="Lander E."/>
            <person name="Lindblad-Toh K."/>
        </authorList>
    </citation>
    <scope>NUCLEOTIDE SEQUENCE [LARGE SCALE GENOMIC DNA]</scope>
    <source>
        <strain evidence="5">Wild caught</strain>
    </source>
</reference>
<dbReference type="Gene3D" id="3.30.70.1820">
    <property type="entry name" value="L1 transposable element, RRM domain"/>
    <property type="match status" value="1"/>
</dbReference>
<dbReference type="InterPro" id="IPR004244">
    <property type="entry name" value="Transposase_22"/>
</dbReference>
<dbReference type="PANTHER" id="PTHR11505">
    <property type="entry name" value="L1 TRANSPOSABLE ELEMENT-RELATED"/>
    <property type="match status" value="1"/>
</dbReference>
<feature type="domain" description="L1 transposable element RRM" evidence="3">
    <location>
        <begin position="77"/>
        <end position="165"/>
    </location>
</feature>
<keyword evidence="2" id="KW-0175">Coiled coil</keyword>
<dbReference type="eggNOG" id="ENOG502SRQ0">
    <property type="taxonomic scope" value="Eukaryota"/>
</dbReference>
<dbReference type="OMA" id="SMAAFID"/>